<evidence type="ECO:0000313" key="2">
    <source>
        <dbReference type="Proteomes" id="UP000499080"/>
    </source>
</evidence>
<comment type="caution">
    <text evidence="1">The sequence shown here is derived from an EMBL/GenBank/DDBJ whole genome shotgun (WGS) entry which is preliminary data.</text>
</comment>
<protein>
    <submittedName>
        <fullName evidence="1">Uncharacterized protein</fullName>
    </submittedName>
</protein>
<reference evidence="1 2" key="1">
    <citation type="journal article" date="2019" name="Sci. Rep.">
        <title>Orb-weaving spider Araneus ventricosus genome elucidates the spidroin gene catalogue.</title>
        <authorList>
            <person name="Kono N."/>
            <person name="Nakamura H."/>
            <person name="Ohtoshi R."/>
            <person name="Moran D.A.P."/>
            <person name="Shinohara A."/>
            <person name="Yoshida Y."/>
            <person name="Fujiwara M."/>
            <person name="Mori M."/>
            <person name="Tomita M."/>
            <person name="Arakawa K."/>
        </authorList>
    </citation>
    <scope>NUCLEOTIDE SEQUENCE [LARGE SCALE GENOMIC DNA]</scope>
</reference>
<organism evidence="1 2">
    <name type="scientific">Araneus ventricosus</name>
    <name type="common">Orbweaver spider</name>
    <name type="synonym">Epeira ventricosa</name>
    <dbReference type="NCBI Taxonomy" id="182803"/>
    <lineage>
        <taxon>Eukaryota</taxon>
        <taxon>Metazoa</taxon>
        <taxon>Ecdysozoa</taxon>
        <taxon>Arthropoda</taxon>
        <taxon>Chelicerata</taxon>
        <taxon>Arachnida</taxon>
        <taxon>Araneae</taxon>
        <taxon>Araneomorphae</taxon>
        <taxon>Entelegynae</taxon>
        <taxon>Araneoidea</taxon>
        <taxon>Araneidae</taxon>
        <taxon>Araneus</taxon>
    </lineage>
</organism>
<dbReference type="AlphaFoldDB" id="A0A4Y2G4Y3"/>
<keyword evidence="2" id="KW-1185">Reference proteome</keyword>
<name>A0A4Y2G4Y3_ARAVE</name>
<evidence type="ECO:0000313" key="1">
    <source>
        <dbReference type="EMBL" id="GBM48770.1"/>
    </source>
</evidence>
<accession>A0A4Y2G4Y3</accession>
<gene>
    <name evidence="1" type="ORF">AVEN_24958_1</name>
</gene>
<proteinExistence type="predicted"/>
<dbReference type="EMBL" id="BGPR01001227">
    <property type="protein sequence ID" value="GBM48770.1"/>
    <property type="molecule type" value="Genomic_DNA"/>
</dbReference>
<dbReference type="Proteomes" id="UP000499080">
    <property type="component" value="Unassembled WGS sequence"/>
</dbReference>
<sequence length="225" mass="24499">MTIQVGRVHSCPSSSTGFIGVRRKKVASGLKKLTVSTVVDPHRYERLLTKVQVSGSQLEKLQMGLRLEYGCTLNFSHCANQVRASKQFFTPSLFSSSIPSLSPTSRGWSSAFPSFTAEINCTPGDQRLTFPGSGQINRGGRFLGFLPPPSYTEVTRKGTTNALSDRQILIPLLCGGSQCEAITLAHVSLTTTSAIPAVCTADMENWWGETSHLLSMIFTRSHKLT</sequence>